<dbReference type="Proteomes" id="UP000782843">
    <property type="component" value="Unassembled WGS sequence"/>
</dbReference>
<accession>A0A955L406</accession>
<gene>
    <name evidence="1" type="ORF">KC660_03425</name>
</gene>
<name>A0A955L406_9BACT</name>
<dbReference type="AlphaFoldDB" id="A0A955L406"/>
<comment type="caution">
    <text evidence="1">The sequence shown here is derived from an EMBL/GenBank/DDBJ whole genome shotgun (WGS) entry which is preliminary data.</text>
</comment>
<protein>
    <submittedName>
        <fullName evidence="1">Uncharacterized protein</fullName>
    </submittedName>
</protein>
<evidence type="ECO:0000313" key="1">
    <source>
        <dbReference type="EMBL" id="MCA9382430.1"/>
    </source>
</evidence>
<reference evidence="1" key="1">
    <citation type="submission" date="2020-04" db="EMBL/GenBank/DDBJ databases">
        <authorList>
            <person name="Zhang T."/>
        </authorList>
    </citation>
    <scope>NUCLEOTIDE SEQUENCE</scope>
    <source>
        <strain evidence="1">HKST-UBA10</strain>
    </source>
</reference>
<reference evidence="1" key="2">
    <citation type="journal article" date="2021" name="Microbiome">
        <title>Successional dynamics and alternative stable states in a saline activated sludge microbial community over 9 years.</title>
        <authorList>
            <person name="Wang Y."/>
            <person name="Ye J."/>
            <person name="Ju F."/>
            <person name="Liu L."/>
            <person name="Boyd J.A."/>
            <person name="Deng Y."/>
            <person name="Parks D.H."/>
            <person name="Jiang X."/>
            <person name="Yin X."/>
            <person name="Woodcroft B.J."/>
            <person name="Tyson G.W."/>
            <person name="Hugenholtz P."/>
            <person name="Polz M.F."/>
            <person name="Zhang T."/>
        </authorList>
    </citation>
    <scope>NUCLEOTIDE SEQUENCE</scope>
    <source>
        <strain evidence="1">HKST-UBA10</strain>
    </source>
</reference>
<sequence>MHKTVSIDEAKLNLDQMIQEIERDQTLIYIITVDSIPKAMLSAINGDVQLVTGDAILTTTVESISNEVDN</sequence>
<dbReference type="EMBL" id="JAGQLG010000131">
    <property type="protein sequence ID" value="MCA9382430.1"/>
    <property type="molecule type" value="Genomic_DNA"/>
</dbReference>
<evidence type="ECO:0000313" key="2">
    <source>
        <dbReference type="Proteomes" id="UP000782843"/>
    </source>
</evidence>
<organism evidence="1 2">
    <name type="scientific">Candidatus Dojkabacteria bacterium</name>
    <dbReference type="NCBI Taxonomy" id="2099670"/>
    <lineage>
        <taxon>Bacteria</taxon>
        <taxon>Candidatus Dojkabacteria</taxon>
    </lineage>
</organism>
<proteinExistence type="predicted"/>